<evidence type="ECO:0000313" key="3">
    <source>
        <dbReference type="WBParaSite" id="ACOC_0001299201-mRNA-1"/>
    </source>
</evidence>
<dbReference type="AlphaFoldDB" id="A0A0R3Q1S6"/>
<dbReference type="WBParaSite" id="ACOC_0001299201-mRNA-1">
    <property type="protein sequence ID" value="ACOC_0001299201-mRNA-1"/>
    <property type="gene ID" value="ACOC_0001299201"/>
</dbReference>
<dbReference type="EMBL" id="UYYA01005377">
    <property type="protein sequence ID" value="VDM64578.1"/>
    <property type="molecule type" value="Genomic_DNA"/>
</dbReference>
<dbReference type="Proteomes" id="UP000267027">
    <property type="component" value="Unassembled WGS sequence"/>
</dbReference>
<keyword evidence="2" id="KW-1185">Reference proteome</keyword>
<proteinExistence type="predicted"/>
<accession>A0A0R3Q1S6</accession>
<evidence type="ECO:0000313" key="2">
    <source>
        <dbReference type="Proteomes" id="UP000267027"/>
    </source>
</evidence>
<sequence length="67" mass="7328">MLDEFLERAGTTWLFLRATGKNRRFIGARSSHLTIKEQTMGITADVRGDDSGAGSVRATTGVRCLDL</sequence>
<evidence type="ECO:0000313" key="1">
    <source>
        <dbReference type="EMBL" id="VDM64578.1"/>
    </source>
</evidence>
<protein>
    <submittedName>
        <fullName evidence="3">Transcriptional regulator</fullName>
    </submittedName>
</protein>
<organism evidence="3">
    <name type="scientific">Angiostrongylus costaricensis</name>
    <name type="common">Nematode worm</name>
    <dbReference type="NCBI Taxonomy" id="334426"/>
    <lineage>
        <taxon>Eukaryota</taxon>
        <taxon>Metazoa</taxon>
        <taxon>Ecdysozoa</taxon>
        <taxon>Nematoda</taxon>
        <taxon>Chromadorea</taxon>
        <taxon>Rhabditida</taxon>
        <taxon>Rhabditina</taxon>
        <taxon>Rhabditomorpha</taxon>
        <taxon>Strongyloidea</taxon>
        <taxon>Metastrongylidae</taxon>
        <taxon>Angiostrongylus</taxon>
    </lineage>
</organism>
<reference evidence="3" key="1">
    <citation type="submission" date="2017-02" db="UniProtKB">
        <authorList>
            <consortium name="WormBaseParasite"/>
        </authorList>
    </citation>
    <scope>IDENTIFICATION</scope>
</reference>
<reference evidence="1 2" key="2">
    <citation type="submission" date="2018-11" db="EMBL/GenBank/DDBJ databases">
        <authorList>
            <consortium name="Pathogen Informatics"/>
        </authorList>
    </citation>
    <scope>NUCLEOTIDE SEQUENCE [LARGE SCALE GENOMIC DNA]</scope>
    <source>
        <strain evidence="1 2">Costa Rica</strain>
    </source>
</reference>
<name>A0A0R3Q1S6_ANGCS</name>
<gene>
    <name evidence="1" type="ORF">ACOC_LOCUS12993</name>
</gene>